<dbReference type="AlphaFoldDB" id="A0A1Y3QSC9"/>
<comment type="caution">
    <text evidence="1">The sequence shown here is derived from an EMBL/GenBank/DDBJ whole genome shotgun (WGS) entry which is preliminary data.</text>
</comment>
<proteinExistence type="predicted"/>
<accession>A0A1Y3QSC9</accession>
<protein>
    <recommendedName>
        <fullName evidence="3">NVEALA protein</fullName>
    </recommendedName>
</protein>
<sequence length="110" mass="11989">MKKPILVVFAFAVIVFIGSLLVKSYKFAATSGLIAANIEALAQNESLDAGEVGNNNYTINTHTTRDIYNENDCCYTIITTTEVDCLPDGKADYTPGTRVDVVTGHRFSHI</sequence>
<reference evidence="2" key="1">
    <citation type="submission" date="2017-04" db="EMBL/GenBank/DDBJ databases">
        <title>Function of individual gut microbiota members based on whole genome sequencing of pure cultures obtained from chicken caecum.</title>
        <authorList>
            <person name="Medvecky M."/>
            <person name="Cejkova D."/>
            <person name="Polansky O."/>
            <person name="Karasova D."/>
            <person name="Kubasova T."/>
            <person name="Cizek A."/>
            <person name="Rychlik I."/>
        </authorList>
    </citation>
    <scope>NUCLEOTIDE SEQUENCE [LARGE SCALE GENOMIC DNA]</scope>
    <source>
        <strain evidence="2">An90</strain>
    </source>
</reference>
<gene>
    <name evidence="1" type="ORF">B5G41_10855</name>
</gene>
<organism evidence="1 2">
    <name type="scientific">Alistipes onderdonkii</name>
    <dbReference type="NCBI Taxonomy" id="328813"/>
    <lineage>
        <taxon>Bacteria</taxon>
        <taxon>Pseudomonadati</taxon>
        <taxon>Bacteroidota</taxon>
        <taxon>Bacteroidia</taxon>
        <taxon>Bacteroidales</taxon>
        <taxon>Rikenellaceae</taxon>
        <taxon>Alistipes</taxon>
    </lineage>
</organism>
<evidence type="ECO:0000313" key="2">
    <source>
        <dbReference type="Proteomes" id="UP000195772"/>
    </source>
</evidence>
<evidence type="ECO:0008006" key="3">
    <source>
        <dbReference type="Google" id="ProtNLM"/>
    </source>
</evidence>
<dbReference type="EMBL" id="NFHB01000007">
    <property type="protein sequence ID" value="OUN02544.1"/>
    <property type="molecule type" value="Genomic_DNA"/>
</dbReference>
<evidence type="ECO:0000313" key="1">
    <source>
        <dbReference type="EMBL" id="OUN02544.1"/>
    </source>
</evidence>
<dbReference type="Proteomes" id="UP000195772">
    <property type="component" value="Unassembled WGS sequence"/>
</dbReference>
<name>A0A1Y3QSC9_9BACT</name>
<dbReference type="RefSeq" id="WP_087402899.1">
    <property type="nucleotide sequence ID" value="NZ_NFHB01000007.1"/>
</dbReference>